<dbReference type="PRINTS" id="PR00315">
    <property type="entry name" value="ELONGATNFCT"/>
</dbReference>
<dbReference type="NCBIfam" id="TIGR00231">
    <property type="entry name" value="small_GTP"/>
    <property type="match status" value="1"/>
</dbReference>
<evidence type="ECO:0000259" key="8">
    <source>
        <dbReference type="PROSITE" id="PS51722"/>
    </source>
</evidence>
<evidence type="ECO:0000256" key="3">
    <source>
        <dbReference type="ARBA" id="ARBA00022490"/>
    </source>
</evidence>
<dbReference type="RefSeq" id="WP_077024132.1">
    <property type="nucleotide sequence ID" value="NZ_CP017641.1"/>
</dbReference>
<dbReference type="SUPFAM" id="SSF52540">
    <property type="entry name" value="P-loop containing nucleoside triphosphate hydrolases"/>
    <property type="match status" value="1"/>
</dbReference>
<dbReference type="EMBL" id="CP017641">
    <property type="protein sequence ID" value="APZ92520.1"/>
    <property type="molecule type" value="Genomic_DNA"/>
</dbReference>
<dbReference type="GO" id="GO:0005525">
    <property type="term" value="F:GTP binding"/>
    <property type="evidence" value="ECO:0007669"/>
    <property type="project" value="UniProtKB-KW"/>
</dbReference>
<dbReference type="InterPro" id="IPR050055">
    <property type="entry name" value="EF-Tu_GTPase"/>
</dbReference>
<dbReference type="Gene3D" id="2.40.30.10">
    <property type="entry name" value="Translation factors"/>
    <property type="match status" value="1"/>
</dbReference>
<dbReference type="Proteomes" id="UP000187735">
    <property type="component" value="Chromosome"/>
</dbReference>
<dbReference type="AlphaFoldDB" id="A0A1P8WEQ0"/>
<dbReference type="GO" id="GO:0003746">
    <property type="term" value="F:translation elongation factor activity"/>
    <property type="evidence" value="ECO:0007669"/>
    <property type="project" value="InterPro"/>
</dbReference>
<dbReference type="GO" id="GO:0001514">
    <property type="term" value="P:selenocysteine incorporation"/>
    <property type="evidence" value="ECO:0007669"/>
    <property type="project" value="InterPro"/>
</dbReference>
<dbReference type="PROSITE" id="PS00301">
    <property type="entry name" value="G_TR_1"/>
    <property type="match status" value="1"/>
</dbReference>
<name>A0A1P8WEQ0_9PLAN</name>
<dbReference type="OrthoDB" id="9804504at2"/>
<dbReference type="PROSITE" id="PS51722">
    <property type="entry name" value="G_TR_2"/>
    <property type="match status" value="1"/>
</dbReference>
<dbReference type="SUPFAM" id="SSF50447">
    <property type="entry name" value="Translation proteins"/>
    <property type="match status" value="1"/>
</dbReference>
<dbReference type="Gene3D" id="1.10.10.10">
    <property type="entry name" value="Winged helix-like DNA-binding domain superfamily/Winged helix DNA-binding domain"/>
    <property type="match status" value="1"/>
</dbReference>
<feature type="domain" description="Tr-type G" evidence="8">
    <location>
        <begin position="1"/>
        <end position="173"/>
    </location>
</feature>
<dbReference type="SUPFAM" id="SSF46785">
    <property type="entry name" value="Winged helix' DNA-binding domain"/>
    <property type="match status" value="1"/>
</dbReference>
<dbReference type="InterPro" id="IPR009000">
    <property type="entry name" value="Transl_B-barrel_sf"/>
</dbReference>
<evidence type="ECO:0000256" key="5">
    <source>
        <dbReference type="ARBA" id="ARBA00023134"/>
    </source>
</evidence>
<dbReference type="GO" id="GO:0003723">
    <property type="term" value="F:RNA binding"/>
    <property type="evidence" value="ECO:0007669"/>
    <property type="project" value="InterPro"/>
</dbReference>
<dbReference type="Gene3D" id="3.40.50.300">
    <property type="entry name" value="P-loop containing nucleotide triphosphate hydrolases"/>
    <property type="match status" value="1"/>
</dbReference>
<evidence type="ECO:0000256" key="6">
    <source>
        <dbReference type="ARBA" id="ARBA00025526"/>
    </source>
</evidence>
<dbReference type="Gene3D" id="1.10.10.2770">
    <property type="match status" value="1"/>
</dbReference>
<dbReference type="Pfam" id="PF09107">
    <property type="entry name" value="WHD_3rd_SelB"/>
    <property type="match status" value="1"/>
</dbReference>
<dbReference type="InterPro" id="IPR036388">
    <property type="entry name" value="WH-like_DNA-bd_sf"/>
</dbReference>
<comment type="function">
    <text evidence="6">Translation factor necessary for the incorporation of selenocysteine into proteins. It probably replaces EF-Tu for the insertion of selenocysteine directed by the UGA codon. SelB binds GTP and GDP.</text>
</comment>
<dbReference type="CDD" id="cd04171">
    <property type="entry name" value="SelB"/>
    <property type="match status" value="1"/>
</dbReference>
<keyword evidence="5" id="KW-0547">Nucleotide-binding</keyword>
<organism evidence="9 10">
    <name type="scientific">Fuerstiella marisgermanici</name>
    <dbReference type="NCBI Taxonomy" id="1891926"/>
    <lineage>
        <taxon>Bacteria</taxon>
        <taxon>Pseudomonadati</taxon>
        <taxon>Planctomycetota</taxon>
        <taxon>Planctomycetia</taxon>
        <taxon>Planctomycetales</taxon>
        <taxon>Planctomycetaceae</taxon>
        <taxon>Fuerstiella</taxon>
    </lineage>
</organism>
<dbReference type="InterPro" id="IPR004535">
    <property type="entry name" value="Transl_elong_SelB"/>
</dbReference>
<evidence type="ECO:0000256" key="2">
    <source>
        <dbReference type="ARBA" id="ARBA00015953"/>
    </source>
</evidence>
<keyword evidence="4" id="KW-0648">Protein biosynthesis</keyword>
<keyword evidence="10" id="KW-1185">Reference proteome</keyword>
<reference evidence="9 10" key="1">
    <citation type="journal article" date="2016" name="Front. Microbiol.">
        <title>Fuerstia marisgermanicae gen. nov., sp. nov., an Unusual Member of the Phylum Planctomycetes from the German Wadden Sea.</title>
        <authorList>
            <person name="Kohn T."/>
            <person name="Heuer A."/>
            <person name="Jogler M."/>
            <person name="Vollmers J."/>
            <person name="Boedeker C."/>
            <person name="Bunk B."/>
            <person name="Rast P."/>
            <person name="Borchert D."/>
            <person name="Glockner I."/>
            <person name="Freese H.M."/>
            <person name="Klenk H.P."/>
            <person name="Overmann J."/>
            <person name="Kaster A.K."/>
            <person name="Rohde M."/>
            <person name="Wiegand S."/>
            <person name="Jogler C."/>
        </authorList>
    </citation>
    <scope>NUCLEOTIDE SEQUENCE [LARGE SCALE GENOMIC DNA]</scope>
    <source>
        <strain evidence="9 10">NH11</strain>
    </source>
</reference>
<dbReference type="InterPro" id="IPR005225">
    <property type="entry name" value="Small_GTP-bd"/>
</dbReference>
<gene>
    <name evidence="9" type="primary">selB</name>
    <name evidence="9" type="ORF">Fuma_02131</name>
</gene>
<dbReference type="GO" id="GO:0003924">
    <property type="term" value="F:GTPase activity"/>
    <property type="evidence" value="ECO:0007669"/>
    <property type="project" value="InterPro"/>
</dbReference>
<dbReference type="NCBIfam" id="TIGR00475">
    <property type="entry name" value="selB"/>
    <property type="match status" value="1"/>
</dbReference>
<dbReference type="Pfam" id="PF03144">
    <property type="entry name" value="GTP_EFTU_D2"/>
    <property type="match status" value="1"/>
</dbReference>
<evidence type="ECO:0000256" key="4">
    <source>
        <dbReference type="ARBA" id="ARBA00022917"/>
    </source>
</evidence>
<dbReference type="PANTHER" id="PTHR43721:SF22">
    <property type="entry name" value="ELONGATION FACTOR TU, MITOCHONDRIAL"/>
    <property type="match status" value="1"/>
</dbReference>
<dbReference type="PANTHER" id="PTHR43721">
    <property type="entry name" value="ELONGATION FACTOR TU-RELATED"/>
    <property type="match status" value="1"/>
</dbReference>
<sequence>MTYTIVGVIGHIDHGKTTLVGALTGTDTDTHPEEKRRGITIDLGFASYRDGEHQFALIDAPGHQKYIGNLLAGVSGIDIGLLVVACDQGIQEQTLEHAAILQMLGVNNLVVALSRVDLVDDEVLAALKEELDVFLEDFGYRDVPKLAVSSVTGEGLDELKELLKQFAESCPARAIGDYFRMPVDRVFTMPGRGCVIAGTVWSGQIRVGDHLLLADNTVPVRVREIEAHGESLEESKVGHRTALNVTGVAAADVQRGDELIQPDVFLRSRHLLLEVKAFPDVQEIKCPATLQLHIAATACSARITGTRRLVPGQSAVVVVETEKLVVATFGQKCLFRLPYPVGTMGGGTVLASLGDETKRTRKLIELGEKIALADDAERLIAWTEFHGELTPTAAWCALQIGVPAADQEAIIEQALATKLIRRLPKSSRLVAESAIARIQQEVIAVLTQQAEANQDAWAVEEAIVHQLQGFGSADLINWVIRLLIETGQLVRLGNRIAVGSDQNSLSKKQQARMGQIMAVFEGNRSPPALKEIAEQLQIPLESVTSLSRFAIQAKLLIELDQGLLLASTVFQELCLELKELFSQQPELSVADIRDRWQVTRKHAIPFLEYCDQQRITLRNGNIRTAGDALS</sequence>
<dbReference type="InterPro" id="IPR036390">
    <property type="entry name" value="WH_DNA-bd_sf"/>
</dbReference>
<proteinExistence type="predicted"/>
<evidence type="ECO:0000313" key="9">
    <source>
        <dbReference type="EMBL" id="APZ92520.1"/>
    </source>
</evidence>
<protein>
    <recommendedName>
        <fullName evidence="2">Selenocysteine-specific elongation factor</fullName>
    </recommendedName>
    <alternativeName>
        <fullName evidence="7">SelB translation factor</fullName>
    </alternativeName>
</protein>
<dbReference type="STRING" id="1891926.Fuma_02131"/>
<comment type="subcellular location">
    <subcellularLocation>
        <location evidence="1">Cytoplasm</location>
    </subcellularLocation>
</comment>
<keyword evidence="5" id="KW-0342">GTP-binding</keyword>
<dbReference type="Pfam" id="PF00009">
    <property type="entry name" value="GTP_EFTU"/>
    <property type="match status" value="1"/>
</dbReference>
<dbReference type="KEGG" id="fmr:Fuma_02131"/>
<dbReference type="InterPro" id="IPR004161">
    <property type="entry name" value="EFTu-like_2"/>
</dbReference>
<dbReference type="InterPro" id="IPR027417">
    <property type="entry name" value="P-loop_NTPase"/>
</dbReference>
<dbReference type="InterPro" id="IPR031157">
    <property type="entry name" value="G_TR_CS"/>
</dbReference>
<dbReference type="InterPro" id="IPR015191">
    <property type="entry name" value="SelB_WHD4"/>
</dbReference>
<evidence type="ECO:0000256" key="7">
    <source>
        <dbReference type="ARBA" id="ARBA00031615"/>
    </source>
</evidence>
<evidence type="ECO:0000256" key="1">
    <source>
        <dbReference type="ARBA" id="ARBA00004496"/>
    </source>
</evidence>
<dbReference type="GO" id="GO:0005737">
    <property type="term" value="C:cytoplasm"/>
    <property type="evidence" value="ECO:0007669"/>
    <property type="project" value="UniProtKB-SubCell"/>
</dbReference>
<dbReference type="InterPro" id="IPR000795">
    <property type="entry name" value="T_Tr_GTP-bd_dom"/>
</dbReference>
<accession>A0A1P8WEQ0</accession>
<evidence type="ECO:0000313" key="10">
    <source>
        <dbReference type="Proteomes" id="UP000187735"/>
    </source>
</evidence>
<keyword evidence="3" id="KW-0963">Cytoplasm</keyword>